<reference evidence="1" key="1">
    <citation type="submission" date="2021-03" db="EMBL/GenBank/DDBJ databases">
        <title>Draft genome sequence of rust myrtle Austropuccinia psidii MF-1, a brazilian biotype.</title>
        <authorList>
            <person name="Quecine M.C."/>
            <person name="Pachon D.M.R."/>
            <person name="Bonatelli M.L."/>
            <person name="Correr F.H."/>
            <person name="Franceschini L.M."/>
            <person name="Leite T.F."/>
            <person name="Margarido G.R.A."/>
            <person name="Almeida C.A."/>
            <person name="Ferrarezi J.A."/>
            <person name="Labate C.A."/>
        </authorList>
    </citation>
    <scope>NUCLEOTIDE SEQUENCE</scope>
    <source>
        <strain evidence="1">MF-1</strain>
    </source>
</reference>
<sequence length="113" mass="13620">MDVERPYPPILRGPPYPESLETRKEIEKYVNKILDMDFIRKIGHIQIVEVATSFLITWYDGKFRFFRDFRALKKYIKSDRCPIPRIPHALDKLEKSQINHQDGLYERLPQKWS</sequence>
<dbReference type="InterPro" id="IPR043502">
    <property type="entry name" value="DNA/RNA_pol_sf"/>
</dbReference>
<evidence type="ECO:0008006" key="3">
    <source>
        <dbReference type="Google" id="ProtNLM"/>
    </source>
</evidence>
<dbReference type="EMBL" id="AVOT02003069">
    <property type="protein sequence ID" value="MBW0472385.1"/>
    <property type="molecule type" value="Genomic_DNA"/>
</dbReference>
<proteinExistence type="predicted"/>
<name>A0A9Q3BWG1_9BASI</name>
<dbReference type="SUPFAM" id="SSF56672">
    <property type="entry name" value="DNA/RNA polymerases"/>
    <property type="match status" value="1"/>
</dbReference>
<comment type="caution">
    <text evidence="1">The sequence shown here is derived from an EMBL/GenBank/DDBJ whole genome shotgun (WGS) entry which is preliminary data.</text>
</comment>
<organism evidence="1 2">
    <name type="scientific">Austropuccinia psidii MF-1</name>
    <dbReference type="NCBI Taxonomy" id="1389203"/>
    <lineage>
        <taxon>Eukaryota</taxon>
        <taxon>Fungi</taxon>
        <taxon>Dikarya</taxon>
        <taxon>Basidiomycota</taxon>
        <taxon>Pucciniomycotina</taxon>
        <taxon>Pucciniomycetes</taxon>
        <taxon>Pucciniales</taxon>
        <taxon>Sphaerophragmiaceae</taxon>
        <taxon>Austropuccinia</taxon>
    </lineage>
</organism>
<evidence type="ECO:0000313" key="1">
    <source>
        <dbReference type="EMBL" id="MBW0472385.1"/>
    </source>
</evidence>
<accession>A0A9Q3BWG1</accession>
<dbReference type="OrthoDB" id="3364103at2759"/>
<dbReference type="Gene3D" id="3.10.10.10">
    <property type="entry name" value="HIV Type 1 Reverse Transcriptase, subunit A, domain 1"/>
    <property type="match status" value="1"/>
</dbReference>
<dbReference type="Proteomes" id="UP000765509">
    <property type="component" value="Unassembled WGS sequence"/>
</dbReference>
<dbReference type="AlphaFoldDB" id="A0A9Q3BWG1"/>
<protein>
    <recommendedName>
        <fullName evidence="3">Chromo domain-containing protein</fullName>
    </recommendedName>
</protein>
<gene>
    <name evidence="1" type="ORF">O181_012100</name>
</gene>
<evidence type="ECO:0000313" key="2">
    <source>
        <dbReference type="Proteomes" id="UP000765509"/>
    </source>
</evidence>
<keyword evidence="2" id="KW-1185">Reference proteome</keyword>